<keyword evidence="3" id="KW-1185">Reference proteome</keyword>
<feature type="region of interest" description="Disordered" evidence="1">
    <location>
        <begin position="1"/>
        <end position="28"/>
    </location>
</feature>
<proteinExistence type="predicted"/>
<dbReference type="RefSeq" id="WP_055710098.1">
    <property type="nucleotide sequence ID" value="NZ_JBPJFI010000001.1"/>
</dbReference>
<evidence type="ECO:0000313" key="2">
    <source>
        <dbReference type="EMBL" id="TQK99003.1"/>
    </source>
</evidence>
<feature type="region of interest" description="Disordered" evidence="1">
    <location>
        <begin position="189"/>
        <end position="225"/>
    </location>
</feature>
<dbReference type="OrthoDB" id="4312212at2"/>
<accession>A0A542UIW7</accession>
<name>A0A542UIW7_9ACTN</name>
<comment type="caution">
    <text evidence="2">The sequence shown here is derived from an EMBL/GenBank/DDBJ whole genome shotgun (WGS) entry which is preliminary data.</text>
</comment>
<dbReference type="EMBL" id="VFNX01000001">
    <property type="protein sequence ID" value="TQK99003.1"/>
    <property type="molecule type" value="Genomic_DNA"/>
</dbReference>
<evidence type="ECO:0000313" key="3">
    <source>
        <dbReference type="Proteomes" id="UP000318103"/>
    </source>
</evidence>
<protein>
    <submittedName>
        <fullName evidence="2">Uncharacterized protein</fullName>
    </submittedName>
</protein>
<sequence length="225" mass="24099">MPSPPRHSPSPAPPSKPQGAALTPINDPDGLLRELQALLTSCEELAARHRAVLDQYRDTDGEVIEEKLREYDDARITTAIEASDHLDTVRDRLAHLLGPPAPRPFTLTFAGHERHAGEAPTSFVVNAMNLDDAARILAGLPSWHEWYLADAGTPDGQGADIIYLPEQSHPGLPTRGAYVDLRDEQEAAAVPASGVTRTSRARLSVPVTSSPLAPAPASPAARTSH</sequence>
<reference evidence="2 3" key="1">
    <citation type="submission" date="2019-06" db="EMBL/GenBank/DDBJ databases">
        <title>Sequencing the genomes of 1000 actinobacteria strains.</title>
        <authorList>
            <person name="Klenk H.-P."/>
        </authorList>
    </citation>
    <scope>NUCLEOTIDE SEQUENCE [LARGE SCALE GENOMIC DNA]</scope>
    <source>
        <strain evidence="2 3">DSM 41929</strain>
    </source>
</reference>
<evidence type="ECO:0000256" key="1">
    <source>
        <dbReference type="SAM" id="MobiDB-lite"/>
    </source>
</evidence>
<dbReference type="Proteomes" id="UP000318103">
    <property type="component" value="Unassembled WGS sequence"/>
</dbReference>
<feature type="compositionally biased region" description="Low complexity" evidence="1">
    <location>
        <begin position="203"/>
        <end position="212"/>
    </location>
</feature>
<gene>
    <name evidence="2" type="ORF">FB563_4056</name>
</gene>
<dbReference type="AlphaFoldDB" id="A0A542UIW7"/>
<feature type="compositionally biased region" description="Pro residues" evidence="1">
    <location>
        <begin position="1"/>
        <end position="16"/>
    </location>
</feature>
<organism evidence="2 3">
    <name type="scientific">Streptomyces puniciscabiei</name>
    <dbReference type="NCBI Taxonomy" id="164348"/>
    <lineage>
        <taxon>Bacteria</taxon>
        <taxon>Bacillati</taxon>
        <taxon>Actinomycetota</taxon>
        <taxon>Actinomycetes</taxon>
        <taxon>Kitasatosporales</taxon>
        <taxon>Streptomycetaceae</taxon>
        <taxon>Streptomyces</taxon>
    </lineage>
</organism>